<evidence type="ECO:0000256" key="2">
    <source>
        <dbReference type="ARBA" id="ARBA00004496"/>
    </source>
</evidence>
<dbReference type="InterPro" id="IPR024567">
    <property type="entry name" value="RNase_HII/HIII_dom"/>
</dbReference>
<comment type="similarity">
    <text evidence="3">Belongs to the RNase HII family. RnhC subfamily.</text>
</comment>
<feature type="binding site" evidence="5">
    <location>
        <position position="21"/>
    </location>
    <ligand>
        <name>a divalent metal cation</name>
        <dbReference type="ChEBI" id="CHEBI:60240"/>
    </ligand>
</feature>
<feature type="binding site" evidence="5">
    <location>
        <position position="22"/>
    </location>
    <ligand>
        <name>a divalent metal cation</name>
        <dbReference type="ChEBI" id="CHEBI:60240"/>
    </ligand>
</feature>
<feature type="domain" description="RNase H type-2" evidence="7">
    <location>
        <begin position="15"/>
        <end position="228"/>
    </location>
</feature>
<evidence type="ECO:0000313" key="8">
    <source>
        <dbReference type="EMBL" id="MBW0602736.1"/>
    </source>
</evidence>
<proteinExistence type="inferred from homology"/>
<keyword evidence="5 6" id="KW-0540">Nuclease</keyword>
<gene>
    <name evidence="8" type="ORF">MADP07_00467</name>
</gene>
<dbReference type="GO" id="GO:0005737">
    <property type="term" value="C:cytoplasm"/>
    <property type="evidence" value="ECO:0007669"/>
    <property type="project" value="UniProtKB-SubCell"/>
</dbReference>
<dbReference type="EC" id="3.1.26.4" evidence="6"/>
<dbReference type="Pfam" id="PF01351">
    <property type="entry name" value="RNase_HII"/>
    <property type="match status" value="1"/>
</dbReference>
<dbReference type="GO" id="GO:0043137">
    <property type="term" value="P:DNA replication, removal of RNA primer"/>
    <property type="evidence" value="ECO:0007669"/>
    <property type="project" value="TreeGrafter"/>
</dbReference>
<dbReference type="Proteomes" id="UP000746160">
    <property type="component" value="Unassembled WGS sequence"/>
</dbReference>
<dbReference type="RefSeq" id="WP_218675121.1">
    <property type="nucleotide sequence ID" value="NZ_CP054878.1"/>
</dbReference>
<sequence length="228" mass="26380">MRYYDSLHEVDLEQKYIIGVDETGVGDYFTPLISCAALVPIENIERLKKLGVKDSKELSDIQIIKMAPDVLKLIKTSVYKLSQTGYNSLTKKYNTNELKFFSHIKAINLLINKVDTKPNLIIIDKYSTTNSILKYHNKIMVQDNWAELKDIDCDVLLISKAEKIHISVAAASIIARYKLLEYMKEQEKEWNFIFPLGANHEVKEKVKEFVQIYGEKKLKNVCKLNFKI</sequence>
<evidence type="ECO:0000256" key="6">
    <source>
        <dbReference type="RuleBase" id="RU003515"/>
    </source>
</evidence>
<comment type="caution">
    <text evidence="8">The sequence shown here is derived from an EMBL/GenBank/DDBJ whole genome shotgun (WGS) entry which is preliminary data.</text>
</comment>
<keyword evidence="5 6" id="KW-0255">Endonuclease</keyword>
<evidence type="ECO:0000256" key="1">
    <source>
        <dbReference type="ARBA" id="ARBA00004065"/>
    </source>
</evidence>
<dbReference type="GO" id="GO:0003723">
    <property type="term" value="F:RNA binding"/>
    <property type="evidence" value="ECO:0007669"/>
    <property type="project" value="UniProtKB-UniRule"/>
</dbReference>
<dbReference type="CDD" id="cd06590">
    <property type="entry name" value="RNase_HII_bacteria_HIII_like"/>
    <property type="match status" value="1"/>
</dbReference>
<evidence type="ECO:0000256" key="5">
    <source>
        <dbReference type="PROSITE-ProRule" id="PRU01319"/>
    </source>
</evidence>
<evidence type="ECO:0000256" key="3">
    <source>
        <dbReference type="ARBA" id="ARBA00008378"/>
    </source>
</evidence>
<dbReference type="GO" id="GO:0032299">
    <property type="term" value="C:ribonuclease H2 complex"/>
    <property type="evidence" value="ECO:0007669"/>
    <property type="project" value="TreeGrafter"/>
</dbReference>
<dbReference type="AlphaFoldDB" id="A0A9Q3L9Y3"/>
<comment type="subcellular location">
    <subcellularLocation>
        <location evidence="2">Cytoplasm</location>
    </subcellularLocation>
</comment>
<dbReference type="GO" id="GO:0046872">
    <property type="term" value="F:metal ion binding"/>
    <property type="evidence" value="ECO:0007669"/>
    <property type="project" value="UniProtKB-KW"/>
</dbReference>
<keyword evidence="5 6" id="KW-0378">Hydrolase</keyword>
<protein>
    <recommendedName>
        <fullName evidence="6">Ribonuclease</fullName>
        <ecNumber evidence="6">3.1.26.4</ecNumber>
    </recommendedName>
</protein>
<evidence type="ECO:0000313" key="9">
    <source>
        <dbReference type="Proteomes" id="UP000746160"/>
    </source>
</evidence>
<dbReference type="PANTHER" id="PTHR10954:SF23">
    <property type="entry name" value="RIBONUCLEASE"/>
    <property type="match status" value="1"/>
</dbReference>
<name>A0A9Q3L9Y3_9BACT</name>
<organism evidence="8 9">
    <name type="scientific">Mycoplasmopsis anatis</name>
    <dbReference type="NCBI Taxonomy" id="171279"/>
    <lineage>
        <taxon>Bacteria</taxon>
        <taxon>Bacillati</taxon>
        <taxon>Mycoplasmatota</taxon>
        <taxon>Mycoplasmoidales</taxon>
        <taxon>Metamycoplasmataceae</taxon>
        <taxon>Mycoplasmopsis</taxon>
    </lineage>
</organism>
<dbReference type="InterPro" id="IPR001352">
    <property type="entry name" value="RNase_HII/HIII"/>
</dbReference>
<feature type="binding site" evidence="5">
    <location>
        <position position="124"/>
    </location>
    <ligand>
        <name>a divalent metal cation</name>
        <dbReference type="ChEBI" id="CHEBI:60240"/>
    </ligand>
</feature>
<dbReference type="GO" id="GO:0004523">
    <property type="term" value="F:RNA-DNA hybrid ribonuclease activity"/>
    <property type="evidence" value="ECO:0007669"/>
    <property type="project" value="UniProtKB-UniRule"/>
</dbReference>
<accession>A0A9Q3L9Y3</accession>
<keyword evidence="5" id="KW-0479">Metal-binding</keyword>
<comment type="catalytic activity">
    <reaction evidence="5 6">
        <text>Endonucleolytic cleavage to 5'-phosphomonoester.</text>
        <dbReference type="EC" id="3.1.26.4"/>
    </reaction>
</comment>
<dbReference type="EMBL" id="JABZFG010000006">
    <property type="protein sequence ID" value="MBW0602736.1"/>
    <property type="molecule type" value="Genomic_DNA"/>
</dbReference>
<comment type="function">
    <text evidence="1 6">Endonuclease that specifically degrades the RNA of RNA-DNA hybrids.</text>
</comment>
<keyword evidence="4" id="KW-0963">Cytoplasm</keyword>
<dbReference type="GO" id="GO:0006298">
    <property type="term" value="P:mismatch repair"/>
    <property type="evidence" value="ECO:0007669"/>
    <property type="project" value="TreeGrafter"/>
</dbReference>
<reference evidence="8" key="1">
    <citation type="journal article" date="2021" name="Genes Genomics">
        <title>Comparative genomic analysis of Mycoplasma anatis strains.</title>
        <authorList>
            <person name="Zhou Q."/>
            <person name="Mai K."/>
            <person name="Yang D."/>
            <person name="Liu J."/>
            <person name="Yan Z."/>
            <person name="Luo C."/>
            <person name="Tan Y."/>
            <person name="Cao S."/>
            <person name="Zhou Q."/>
            <person name="Chen L."/>
            <person name="Chen F."/>
        </authorList>
    </citation>
    <scope>NUCLEOTIDE SEQUENCE</scope>
    <source>
        <strain evidence="8">DP07</strain>
    </source>
</reference>
<evidence type="ECO:0000256" key="4">
    <source>
        <dbReference type="ARBA" id="ARBA00022490"/>
    </source>
</evidence>
<comment type="cofactor">
    <cofactor evidence="5">
        <name>Mn(2+)</name>
        <dbReference type="ChEBI" id="CHEBI:29035"/>
    </cofactor>
    <cofactor evidence="5">
        <name>Mg(2+)</name>
        <dbReference type="ChEBI" id="CHEBI:18420"/>
    </cofactor>
    <text evidence="5">Manganese or magnesium. Binds 1 divalent metal ion per monomer in the absence of substrate. May bind a second metal ion after substrate binding.</text>
</comment>
<dbReference type="PANTHER" id="PTHR10954">
    <property type="entry name" value="RIBONUCLEASE H2 SUBUNIT A"/>
    <property type="match status" value="1"/>
</dbReference>
<dbReference type="PROSITE" id="PS51975">
    <property type="entry name" value="RNASE_H_2"/>
    <property type="match status" value="1"/>
</dbReference>
<evidence type="ECO:0000259" key="7">
    <source>
        <dbReference type="PROSITE" id="PS51975"/>
    </source>
</evidence>